<dbReference type="InterPro" id="IPR002645">
    <property type="entry name" value="STAS_dom"/>
</dbReference>
<reference evidence="8" key="1">
    <citation type="submission" date="2022-03" db="EMBL/GenBank/DDBJ databases">
        <authorList>
            <person name="Martin C."/>
        </authorList>
    </citation>
    <scope>NUCLEOTIDE SEQUENCE</scope>
</reference>
<proteinExistence type="predicted"/>
<keyword evidence="9" id="KW-1185">Reference proteome</keyword>
<dbReference type="GO" id="GO:0016020">
    <property type="term" value="C:membrane"/>
    <property type="evidence" value="ECO:0007669"/>
    <property type="project" value="UniProtKB-SubCell"/>
</dbReference>
<feature type="transmembrane region" description="Helical" evidence="6">
    <location>
        <begin position="222"/>
        <end position="242"/>
    </location>
</feature>
<name>A0A8S4NM12_OWEFU</name>
<evidence type="ECO:0000256" key="5">
    <source>
        <dbReference type="SAM" id="MobiDB-lite"/>
    </source>
</evidence>
<dbReference type="PROSITE" id="PS50801">
    <property type="entry name" value="STAS"/>
    <property type="match status" value="1"/>
</dbReference>
<feature type="transmembrane region" description="Helical" evidence="6">
    <location>
        <begin position="191"/>
        <end position="210"/>
    </location>
</feature>
<accession>A0A8S4NM12</accession>
<keyword evidence="2 6" id="KW-0812">Transmembrane</keyword>
<dbReference type="PANTHER" id="PTHR11814">
    <property type="entry name" value="SULFATE TRANSPORTER"/>
    <property type="match status" value="1"/>
</dbReference>
<feature type="domain" description="STAS" evidence="7">
    <location>
        <begin position="373"/>
        <end position="545"/>
    </location>
</feature>
<dbReference type="Pfam" id="PF01740">
    <property type="entry name" value="STAS"/>
    <property type="match status" value="1"/>
</dbReference>
<evidence type="ECO:0000256" key="3">
    <source>
        <dbReference type="ARBA" id="ARBA00022989"/>
    </source>
</evidence>
<evidence type="ECO:0000259" key="7">
    <source>
        <dbReference type="PROSITE" id="PS50801"/>
    </source>
</evidence>
<protein>
    <recommendedName>
        <fullName evidence="7">STAS domain-containing protein</fullName>
    </recommendedName>
</protein>
<keyword evidence="4 6" id="KW-0472">Membrane</keyword>
<sequence>MNGTQGPSDGMQEYNKRLVEYQIATACSVTLLVAFMQLGMGILRLGFLTIYLSDPLISGFTTGAAFHVLTSQVKHMFGLNPGRYYGAFKLIRTWIDLFTQIPQTNFGALITTVVCVIGLVLVKECINARFKDKLKMPVPIELIVVIVGTAVSHFAKFNERFDMKIVGSIPTGIPPPKAPPMNRMGEFVGDAFATAIVAFAITISMAKIFAKKHDYEVDSNQELIAGGIVNGVSSFFSCYVTAASLSRSLIQDTVGGVTQVVGLVSCVLILVVLLALGPLFESLPNCVLAAIILVALKGMFKQFTELHRLWNVCKVDFMVWLVTWACTVFLDVDLGLIIGVGFSLLTVVFRTQRPHTCILGRVAHTDLYRDVQMYNGLKEIPGVKIFRFEASLYYASREHFKDKLYEQTMCNPRKIKQQRVKIQRKIDNAIKDEKNKFKKSQKTKESTELTEFNREDFEIRIKGEYPMPSFEIHHIIIDCSTMGYIDSVGVTALTQTINEYKEADVTIFLAHCKGNVREMLHRAGFFDRHDRGMIFPTTHDAVLHALDNYQDVKADSNGGVSLREKLERDCVFLGSAISYTGSGNLYDDEEIQGANNIPEITIEDANEDTKSKKNGGLTEPLMDSGAKKL</sequence>
<feature type="transmembrane region" description="Helical" evidence="6">
    <location>
        <begin position="283"/>
        <end position="300"/>
    </location>
</feature>
<evidence type="ECO:0000256" key="6">
    <source>
        <dbReference type="SAM" id="Phobius"/>
    </source>
</evidence>
<gene>
    <name evidence="8" type="ORF">OFUS_LOCUS9065</name>
</gene>
<evidence type="ECO:0000256" key="4">
    <source>
        <dbReference type="ARBA" id="ARBA00023136"/>
    </source>
</evidence>
<dbReference type="CDD" id="cd07042">
    <property type="entry name" value="STAS_SulP_like_sulfate_transporter"/>
    <property type="match status" value="1"/>
</dbReference>
<evidence type="ECO:0000313" key="8">
    <source>
        <dbReference type="EMBL" id="CAH1782638.1"/>
    </source>
</evidence>
<feature type="transmembrane region" description="Helical" evidence="6">
    <location>
        <begin position="320"/>
        <end position="349"/>
    </location>
</feature>
<feature type="transmembrane region" description="Helical" evidence="6">
    <location>
        <begin position="138"/>
        <end position="155"/>
    </location>
</feature>
<feature type="region of interest" description="Disordered" evidence="5">
    <location>
        <begin position="604"/>
        <end position="629"/>
    </location>
</feature>
<dbReference type="Gene3D" id="3.30.750.24">
    <property type="entry name" value="STAS domain"/>
    <property type="match status" value="1"/>
</dbReference>
<dbReference type="InterPro" id="IPR036513">
    <property type="entry name" value="STAS_dom_sf"/>
</dbReference>
<dbReference type="AlphaFoldDB" id="A0A8S4NM12"/>
<organism evidence="8 9">
    <name type="scientific">Owenia fusiformis</name>
    <name type="common">Polychaete worm</name>
    <dbReference type="NCBI Taxonomy" id="6347"/>
    <lineage>
        <taxon>Eukaryota</taxon>
        <taxon>Metazoa</taxon>
        <taxon>Spiralia</taxon>
        <taxon>Lophotrochozoa</taxon>
        <taxon>Annelida</taxon>
        <taxon>Polychaeta</taxon>
        <taxon>Sedentaria</taxon>
        <taxon>Canalipalpata</taxon>
        <taxon>Sabellida</taxon>
        <taxon>Oweniida</taxon>
        <taxon>Oweniidae</taxon>
        <taxon>Owenia</taxon>
    </lineage>
</organism>
<dbReference type="SUPFAM" id="SSF52091">
    <property type="entry name" value="SpoIIaa-like"/>
    <property type="match status" value="1"/>
</dbReference>
<evidence type="ECO:0000256" key="2">
    <source>
        <dbReference type="ARBA" id="ARBA00022692"/>
    </source>
</evidence>
<dbReference type="NCBIfam" id="TIGR00815">
    <property type="entry name" value="sulP"/>
    <property type="match status" value="1"/>
</dbReference>
<feature type="transmembrane region" description="Helical" evidence="6">
    <location>
        <begin position="21"/>
        <end position="43"/>
    </location>
</feature>
<feature type="transmembrane region" description="Helical" evidence="6">
    <location>
        <begin position="106"/>
        <end position="126"/>
    </location>
</feature>
<evidence type="ECO:0000313" key="9">
    <source>
        <dbReference type="Proteomes" id="UP000749559"/>
    </source>
</evidence>
<dbReference type="Proteomes" id="UP000749559">
    <property type="component" value="Unassembled WGS sequence"/>
</dbReference>
<dbReference type="Pfam" id="PF00916">
    <property type="entry name" value="Sulfate_transp"/>
    <property type="match status" value="1"/>
</dbReference>
<dbReference type="GO" id="GO:0055085">
    <property type="term" value="P:transmembrane transport"/>
    <property type="evidence" value="ECO:0007669"/>
    <property type="project" value="InterPro"/>
</dbReference>
<dbReference type="EMBL" id="CAIIXF020000005">
    <property type="protein sequence ID" value="CAH1782638.1"/>
    <property type="molecule type" value="Genomic_DNA"/>
</dbReference>
<dbReference type="InterPro" id="IPR001902">
    <property type="entry name" value="SLC26A/SulP_fam"/>
</dbReference>
<keyword evidence="3 6" id="KW-1133">Transmembrane helix</keyword>
<dbReference type="InterPro" id="IPR011547">
    <property type="entry name" value="SLC26A/SulP_dom"/>
</dbReference>
<comment type="subcellular location">
    <subcellularLocation>
        <location evidence="1">Membrane</location>
        <topology evidence="1">Multi-pass membrane protein</topology>
    </subcellularLocation>
</comment>
<evidence type="ECO:0000256" key="1">
    <source>
        <dbReference type="ARBA" id="ARBA00004141"/>
    </source>
</evidence>
<comment type="caution">
    <text evidence="8">The sequence shown here is derived from an EMBL/GenBank/DDBJ whole genome shotgun (WGS) entry which is preliminary data.</text>
</comment>
<feature type="transmembrane region" description="Helical" evidence="6">
    <location>
        <begin position="254"/>
        <end position="276"/>
    </location>
</feature>
<dbReference type="OrthoDB" id="288203at2759"/>